<gene>
    <name evidence="3" type="ORF">GCM10023208_11370</name>
</gene>
<dbReference type="Proteomes" id="UP001500518">
    <property type="component" value="Unassembled WGS sequence"/>
</dbReference>
<organism evidence="3 4">
    <name type="scientific">Erythrobacter westpacificensis</name>
    <dbReference type="NCBI Taxonomy" id="1055231"/>
    <lineage>
        <taxon>Bacteria</taxon>
        <taxon>Pseudomonadati</taxon>
        <taxon>Pseudomonadota</taxon>
        <taxon>Alphaproteobacteria</taxon>
        <taxon>Sphingomonadales</taxon>
        <taxon>Erythrobacteraceae</taxon>
        <taxon>Erythrobacter/Porphyrobacter group</taxon>
        <taxon>Erythrobacter</taxon>
    </lineage>
</organism>
<protein>
    <recommendedName>
        <fullName evidence="5">DUF2782 domain-containing protein</fullName>
    </recommendedName>
</protein>
<dbReference type="RefSeq" id="WP_346032148.1">
    <property type="nucleotide sequence ID" value="NZ_BAABHV010000009.1"/>
</dbReference>
<dbReference type="EMBL" id="BAABHV010000009">
    <property type="protein sequence ID" value="GAA5051466.1"/>
    <property type="molecule type" value="Genomic_DNA"/>
</dbReference>
<evidence type="ECO:0008006" key="5">
    <source>
        <dbReference type="Google" id="ProtNLM"/>
    </source>
</evidence>
<feature type="signal peptide" evidence="2">
    <location>
        <begin position="1"/>
        <end position="20"/>
    </location>
</feature>
<keyword evidence="2" id="KW-0732">Signal</keyword>
<evidence type="ECO:0000256" key="1">
    <source>
        <dbReference type="SAM" id="MobiDB-lite"/>
    </source>
</evidence>
<feature type="chain" id="PRO_5045393428" description="DUF2782 domain-containing protein" evidence="2">
    <location>
        <begin position="21"/>
        <end position="107"/>
    </location>
</feature>
<accession>A0ABP9K5J9</accession>
<evidence type="ECO:0000313" key="4">
    <source>
        <dbReference type="Proteomes" id="UP001500518"/>
    </source>
</evidence>
<name>A0ABP9K5J9_9SPHN</name>
<sequence>MKFAIVLPVIALCIGTPVLADNHEGEEKPQAEVIERDEDGRAMRVRVNGYEVDVCREGQQDNCINPREAGLDFGGVPIDYWPGRPASEIEDGLPPEAPAQKTGDGEG</sequence>
<reference evidence="4" key="1">
    <citation type="journal article" date="2019" name="Int. J. Syst. Evol. Microbiol.">
        <title>The Global Catalogue of Microorganisms (GCM) 10K type strain sequencing project: providing services to taxonomists for standard genome sequencing and annotation.</title>
        <authorList>
            <consortium name="The Broad Institute Genomics Platform"/>
            <consortium name="The Broad Institute Genome Sequencing Center for Infectious Disease"/>
            <person name="Wu L."/>
            <person name="Ma J."/>
        </authorList>
    </citation>
    <scope>NUCLEOTIDE SEQUENCE [LARGE SCALE GENOMIC DNA]</scope>
    <source>
        <strain evidence="4">JCM 18014</strain>
    </source>
</reference>
<evidence type="ECO:0000256" key="2">
    <source>
        <dbReference type="SAM" id="SignalP"/>
    </source>
</evidence>
<keyword evidence="4" id="KW-1185">Reference proteome</keyword>
<comment type="caution">
    <text evidence="3">The sequence shown here is derived from an EMBL/GenBank/DDBJ whole genome shotgun (WGS) entry which is preliminary data.</text>
</comment>
<feature type="region of interest" description="Disordered" evidence="1">
    <location>
        <begin position="81"/>
        <end position="107"/>
    </location>
</feature>
<proteinExistence type="predicted"/>
<evidence type="ECO:0000313" key="3">
    <source>
        <dbReference type="EMBL" id="GAA5051466.1"/>
    </source>
</evidence>